<keyword evidence="6 7" id="KW-0472">Membrane</keyword>
<accession>A0A4T2CF83</accession>
<reference evidence="9 10" key="1">
    <citation type="journal article" date="2019" name="Microorganisms">
        <title>Systematic Affiliation and Genome Analysis of Subtercola vilae DB165(T) with Particular Emphasis on Cold Adaptation of an Isolate from a High-Altitude Cold Volcano Lake.</title>
        <authorList>
            <person name="Villalobos A.S."/>
            <person name="Wiese J."/>
            <person name="Imhoff J.F."/>
            <person name="Dorador C."/>
            <person name="Keller A."/>
            <person name="Hentschel U."/>
        </authorList>
    </citation>
    <scope>NUCLEOTIDE SEQUENCE [LARGE SCALE GENOMIC DNA]</scope>
    <source>
        <strain evidence="9 10">DB165</strain>
    </source>
</reference>
<dbReference type="GO" id="GO:0016020">
    <property type="term" value="C:membrane"/>
    <property type="evidence" value="ECO:0007669"/>
    <property type="project" value="UniProtKB-SubCell"/>
</dbReference>
<comment type="similarity">
    <text evidence="2">Belongs to the peptidase S54 family.</text>
</comment>
<dbReference type="InterPro" id="IPR022764">
    <property type="entry name" value="Peptidase_S54_rhomboid_dom"/>
</dbReference>
<feature type="transmembrane region" description="Helical" evidence="7">
    <location>
        <begin position="272"/>
        <end position="291"/>
    </location>
</feature>
<evidence type="ECO:0000259" key="8">
    <source>
        <dbReference type="PROSITE" id="PS50119"/>
    </source>
</evidence>
<keyword evidence="9" id="KW-0645">Protease</keyword>
<evidence type="ECO:0000256" key="7">
    <source>
        <dbReference type="SAM" id="Phobius"/>
    </source>
</evidence>
<feature type="transmembrane region" description="Helical" evidence="7">
    <location>
        <begin position="170"/>
        <end position="189"/>
    </location>
</feature>
<dbReference type="AlphaFoldDB" id="A0A4T2CF83"/>
<comment type="subcellular location">
    <subcellularLocation>
        <location evidence="1">Membrane</location>
        <topology evidence="1">Multi-pass membrane protein</topology>
    </subcellularLocation>
</comment>
<dbReference type="Gene3D" id="1.20.1540.10">
    <property type="entry name" value="Rhomboid-like"/>
    <property type="match status" value="1"/>
</dbReference>
<evidence type="ECO:0000256" key="5">
    <source>
        <dbReference type="ARBA" id="ARBA00022989"/>
    </source>
</evidence>
<dbReference type="InterPro" id="IPR035952">
    <property type="entry name" value="Rhomboid-like_sf"/>
</dbReference>
<dbReference type="PANTHER" id="PTHR43731">
    <property type="entry name" value="RHOMBOID PROTEASE"/>
    <property type="match status" value="1"/>
</dbReference>
<protein>
    <submittedName>
        <fullName evidence="9">Rhomboid family intramembrane serine protease</fullName>
    </submittedName>
</protein>
<feature type="transmembrane region" description="Helical" evidence="7">
    <location>
        <begin position="195"/>
        <end position="212"/>
    </location>
</feature>
<dbReference type="PROSITE" id="PS50119">
    <property type="entry name" value="ZF_BBOX"/>
    <property type="match status" value="1"/>
</dbReference>
<dbReference type="Pfam" id="PF01694">
    <property type="entry name" value="Rhomboid"/>
    <property type="match status" value="1"/>
</dbReference>
<dbReference type="GO" id="GO:0004252">
    <property type="term" value="F:serine-type endopeptidase activity"/>
    <property type="evidence" value="ECO:0007669"/>
    <property type="project" value="InterPro"/>
</dbReference>
<sequence length="292" mass="31662">MSTIPETDANFCYRHPNRQSYILCQRCGKTVCPECSVQAAVGVHCVDCAREGRRSQEYNKRPALIRAARATSRSSNAPVATYSLIGLTVFVYVLQLIPGLGVTNALQYAGAYSQPLFGIGVEPWRMLTYAFVHNPFTISSPFSLLHILLNMYSLYIFGRILEPMIGRLRFLALYLLAAVGGAVAMDVLATAGQPVIGASGAIFGLMGAFFIISRTLGGNMQQLVVLLVLNLAIGFLVPGIAWQVHVGGLVVGGLVGFIYMKTRRPQQQPVQIFASAAVLVLLVIVTVARSFY</sequence>
<keyword evidence="4" id="KW-0378">Hydrolase</keyword>
<dbReference type="EMBL" id="QYRT01000001">
    <property type="protein sequence ID" value="TIH40858.1"/>
    <property type="molecule type" value="Genomic_DNA"/>
</dbReference>
<evidence type="ECO:0000256" key="3">
    <source>
        <dbReference type="ARBA" id="ARBA00022692"/>
    </source>
</evidence>
<evidence type="ECO:0000256" key="4">
    <source>
        <dbReference type="ARBA" id="ARBA00022801"/>
    </source>
</evidence>
<evidence type="ECO:0000256" key="1">
    <source>
        <dbReference type="ARBA" id="ARBA00004141"/>
    </source>
</evidence>
<feature type="transmembrane region" description="Helical" evidence="7">
    <location>
        <begin position="79"/>
        <end position="97"/>
    </location>
</feature>
<keyword evidence="5 7" id="KW-1133">Transmembrane helix</keyword>
<organism evidence="9 10">
    <name type="scientific">Subtercola vilae</name>
    <dbReference type="NCBI Taxonomy" id="2056433"/>
    <lineage>
        <taxon>Bacteria</taxon>
        <taxon>Bacillati</taxon>
        <taxon>Actinomycetota</taxon>
        <taxon>Actinomycetes</taxon>
        <taxon>Micrococcales</taxon>
        <taxon>Microbacteriaceae</taxon>
        <taxon>Subtercola</taxon>
    </lineage>
</organism>
<comment type="caution">
    <text evidence="9">The sequence shown here is derived from an EMBL/GenBank/DDBJ whole genome shotgun (WGS) entry which is preliminary data.</text>
</comment>
<dbReference type="GO" id="GO:0006508">
    <property type="term" value="P:proteolysis"/>
    <property type="evidence" value="ECO:0007669"/>
    <property type="project" value="UniProtKB-KW"/>
</dbReference>
<evidence type="ECO:0000256" key="2">
    <source>
        <dbReference type="ARBA" id="ARBA00009045"/>
    </source>
</evidence>
<dbReference type="InterPro" id="IPR050925">
    <property type="entry name" value="Rhomboid_protease_S54"/>
</dbReference>
<proteinExistence type="inferred from homology"/>
<dbReference type="InterPro" id="IPR000315">
    <property type="entry name" value="Znf_B-box"/>
</dbReference>
<name>A0A4T2CF83_9MICO</name>
<dbReference type="Proteomes" id="UP000306192">
    <property type="component" value="Unassembled WGS sequence"/>
</dbReference>
<feature type="transmembrane region" description="Helical" evidence="7">
    <location>
        <begin position="136"/>
        <end position="158"/>
    </location>
</feature>
<keyword evidence="3 7" id="KW-0812">Transmembrane</keyword>
<gene>
    <name evidence="9" type="ORF">D4765_00115</name>
</gene>
<evidence type="ECO:0000313" key="10">
    <source>
        <dbReference type="Proteomes" id="UP000306192"/>
    </source>
</evidence>
<feature type="transmembrane region" description="Helical" evidence="7">
    <location>
        <begin position="219"/>
        <end position="236"/>
    </location>
</feature>
<dbReference type="OrthoDB" id="9807874at2"/>
<dbReference type="PANTHER" id="PTHR43731:SF14">
    <property type="entry name" value="PRESENILIN-ASSOCIATED RHOMBOID-LIKE PROTEIN, MITOCHONDRIAL"/>
    <property type="match status" value="1"/>
</dbReference>
<feature type="domain" description="B box-type" evidence="8">
    <location>
        <begin position="7"/>
        <end position="44"/>
    </location>
</feature>
<dbReference type="SUPFAM" id="SSF144091">
    <property type="entry name" value="Rhomboid-like"/>
    <property type="match status" value="1"/>
</dbReference>
<dbReference type="RefSeq" id="WP_136640188.1">
    <property type="nucleotide sequence ID" value="NZ_QYRT01000001.1"/>
</dbReference>
<evidence type="ECO:0000313" key="9">
    <source>
        <dbReference type="EMBL" id="TIH40858.1"/>
    </source>
</evidence>
<evidence type="ECO:0000256" key="6">
    <source>
        <dbReference type="ARBA" id="ARBA00023136"/>
    </source>
</evidence>
<keyword evidence="10" id="KW-1185">Reference proteome</keyword>
<dbReference type="GO" id="GO:0008270">
    <property type="term" value="F:zinc ion binding"/>
    <property type="evidence" value="ECO:0007669"/>
    <property type="project" value="InterPro"/>
</dbReference>